<dbReference type="Proteomes" id="UP000182818">
    <property type="component" value="Unassembled WGS sequence"/>
</dbReference>
<evidence type="ECO:0000313" key="2">
    <source>
        <dbReference type="EMBL" id="KRN82739.1"/>
    </source>
</evidence>
<dbReference type="OrthoDB" id="9799909at2"/>
<dbReference type="Pfam" id="PF10263">
    <property type="entry name" value="SprT-like"/>
    <property type="match status" value="1"/>
</dbReference>
<evidence type="ECO:0000313" key="5">
    <source>
        <dbReference type="Proteomes" id="UP000182818"/>
    </source>
</evidence>
<organism evidence="2 4">
    <name type="scientific">Pediococcus ethanolidurans</name>
    <dbReference type="NCBI Taxonomy" id="319653"/>
    <lineage>
        <taxon>Bacteria</taxon>
        <taxon>Bacillati</taxon>
        <taxon>Bacillota</taxon>
        <taxon>Bacilli</taxon>
        <taxon>Lactobacillales</taxon>
        <taxon>Lactobacillaceae</taxon>
        <taxon>Pediococcus</taxon>
    </lineage>
</organism>
<feature type="domain" description="SprT-like" evidence="1">
    <location>
        <begin position="4"/>
        <end position="148"/>
    </location>
</feature>
<evidence type="ECO:0000259" key="1">
    <source>
        <dbReference type="SMART" id="SM00731"/>
    </source>
</evidence>
<name>A0A0R2JZT9_9LACO</name>
<reference evidence="2 4" key="1">
    <citation type="journal article" date="2015" name="Genome Announc.">
        <title>Expanding the biotechnology potential of lactobacilli through comparative genomics of 213 strains and associated genera.</title>
        <authorList>
            <person name="Sun Z."/>
            <person name="Harris H.M."/>
            <person name="McCann A."/>
            <person name="Guo C."/>
            <person name="Argimon S."/>
            <person name="Zhang W."/>
            <person name="Yang X."/>
            <person name="Jeffery I.B."/>
            <person name="Cooney J.C."/>
            <person name="Kagawa T.F."/>
            <person name="Liu W."/>
            <person name="Song Y."/>
            <person name="Salvetti E."/>
            <person name="Wrobel A."/>
            <person name="Rasinkangas P."/>
            <person name="Parkhill J."/>
            <person name="Rea M.C."/>
            <person name="O'Sullivan O."/>
            <person name="Ritari J."/>
            <person name="Douillard F.P."/>
            <person name="Paul Ross R."/>
            <person name="Yang R."/>
            <person name="Briner A.E."/>
            <person name="Felis G.E."/>
            <person name="de Vos W.M."/>
            <person name="Barrangou R."/>
            <person name="Klaenhammer T.R."/>
            <person name="Caufield P.W."/>
            <person name="Cui Y."/>
            <person name="Zhang H."/>
            <person name="O'Toole P.W."/>
        </authorList>
    </citation>
    <scope>NUCLEOTIDE SEQUENCE [LARGE SCALE GENOMIC DNA]</scope>
    <source>
        <strain evidence="2 4">DSM 22301</strain>
    </source>
</reference>
<gene>
    <name evidence="2" type="ORF">IV87_GL001914</name>
    <name evidence="3" type="ORF">SAMN04487973_10622</name>
</gene>
<dbReference type="Proteomes" id="UP000051749">
    <property type="component" value="Unassembled WGS sequence"/>
</dbReference>
<dbReference type="NCBIfam" id="NF003339">
    <property type="entry name" value="PRK04351.1"/>
    <property type="match status" value="1"/>
</dbReference>
<proteinExistence type="predicted"/>
<comment type="caution">
    <text evidence="2">The sequence shown here is derived from an EMBL/GenBank/DDBJ whole genome shotgun (WGS) entry which is preliminary data.</text>
</comment>
<evidence type="ECO:0000313" key="4">
    <source>
        <dbReference type="Proteomes" id="UP000051749"/>
    </source>
</evidence>
<protein>
    <submittedName>
        <fullName evidence="2">SprT family protein</fullName>
    </submittedName>
    <submittedName>
        <fullName evidence="3">SprT-like protein</fullName>
    </submittedName>
</protein>
<evidence type="ECO:0000313" key="3">
    <source>
        <dbReference type="EMBL" id="SER40401.1"/>
    </source>
</evidence>
<reference evidence="3 5" key="2">
    <citation type="submission" date="2016-10" db="EMBL/GenBank/DDBJ databases">
        <authorList>
            <person name="Varghese N."/>
            <person name="Submissions S."/>
        </authorList>
    </citation>
    <scope>NUCLEOTIDE SEQUENCE [LARGE SCALE GENOMIC DNA]</scope>
    <source>
        <strain evidence="3 5">CGMCC 1.3889</strain>
    </source>
</reference>
<dbReference type="RefSeq" id="WP_057805700.1">
    <property type="nucleotide sequence ID" value="NZ_BJYP01000012.1"/>
</dbReference>
<dbReference type="GeneID" id="76043273"/>
<dbReference type="SMART" id="SM00731">
    <property type="entry name" value="SprT"/>
    <property type="match status" value="1"/>
</dbReference>
<keyword evidence="5" id="KW-1185">Reference proteome</keyword>
<dbReference type="GO" id="GO:0006950">
    <property type="term" value="P:response to stress"/>
    <property type="evidence" value="ECO:0007669"/>
    <property type="project" value="UniProtKB-ARBA"/>
</dbReference>
<dbReference type="STRING" id="319653.SAMN04487973_10622"/>
<dbReference type="EMBL" id="JQBY01000007">
    <property type="protein sequence ID" value="KRN82739.1"/>
    <property type="molecule type" value="Genomic_DNA"/>
</dbReference>
<sequence>MTDNDLQTLVEQISRNDFHREFKHRAFFNSRLRTTGGRYQLQTHNIDINPRMLSEHDLPTLIGIIKHELCHYHLHLLHQGYQHRDSDFKILLARVHGSRFAPAGPVRQQTKRHLMYTCQKCGFKYLRQRHIDLKKYRCGKCGGRLQLVQAS</sequence>
<dbReference type="EMBL" id="FOGK01000006">
    <property type="protein sequence ID" value="SER40401.1"/>
    <property type="molecule type" value="Genomic_DNA"/>
</dbReference>
<dbReference type="PATRIC" id="fig|319653.3.peg.1952"/>
<dbReference type="AlphaFoldDB" id="A0A0R2JZT9"/>
<accession>A0A0R2JZT9</accession>
<dbReference type="InterPro" id="IPR006640">
    <property type="entry name" value="SprT-like_domain"/>
</dbReference>